<accession>A0A0A8Y8L5</accession>
<reference evidence="1" key="2">
    <citation type="journal article" date="2015" name="Data Brief">
        <title>Shoot transcriptome of the giant reed, Arundo donax.</title>
        <authorList>
            <person name="Barrero R.A."/>
            <person name="Guerrero F.D."/>
            <person name="Moolhuijzen P."/>
            <person name="Goolsby J.A."/>
            <person name="Tidwell J."/>
            <person name="Bellgard S.E."/>
            <person name="Bellgard M.I."/>
        </authorList>
    </citation>
    <scope>NUCLEOTIDE SEQUENCE</scope>
    <source>
        <tissue evidence="1">Shoot tissue taken approximately 20 cm above the soil surface</tissue>
    </source>
</reference>
<sequence>MVERKKDLRLLKM</sequence>
<evidence type="ECO:0000313" key="1">
    <source>
        <dbReference type="EMBL" id="JAD22581.1"/>
    </source>
</evidence>
<organism evidence="1">
    <name type="scientific">Arundo donax</name>
    <name type="common">Giant reed</name>
    <name type="synonym">Donax arundinaceus</name>
    <dbReference type="NCBI Taxonomy" id="35708"/>
    <lineage>
        <taxon>Eukaryota</taxon>
        <taxon>Viridiplantae</taxon>
        <taxon>Streptophyta</taxon>
        <taxon>Embryophyta</taxon>
        <taxon>Tracheophyta</taxon>
        <taxon>Spermatophyta</taxon>
        <taxon>Magnoliopsida</taxon>
        <taxon>Liliopsida</taxon>
        <taxon>Poales</taxon>
        <taxon>Poaceae</taxon>
        <taxon>PACMAD clade</taxon>
        <taxon>Arundinoideae</taxon>
        <taxon>Arundineae</taxon>
        <taxon>Arundo</taxon>
    </lineage>
</organism>
<proteinExistence type="predicted"/>
<dbReference type="EMBL" id="GBRH01275314">
    <property type="protein sequence ID" value="JAD22581.1"/>
    <property type="molecule type" value="Transcribed_RNA"/>
</dbReference>
<protein>
    <submittedName>
        <fullName evidence="1">Uncharacterized protein</fullName>
    </submittedName>
</protein>
<reference evidence="1" key="1">
    <citation type="submission" date="2014-09" db="EMBL/GenBank/DDBJ databases">
        <authorList>
            <person name="Magalhaes I.L.F."/>
            <person name="Oliveira U."/>
            <person name="Santos F.R."/>
            <person name="Vidigal T.H.D.A."/>
            <person name="Brescovit A.D."/>
            <person name="Santos A.J."/>
        </authorList>
    </citation>
    <scope>NUCLEOTIDE SEQUENCE</scope>
    <source>
        <tissue evidence="1">Shoot tissue taken approximately 20 cm above the soil surface</tissue>
    </source>
</reference>
<name>A0A0A8Y8L5_ARUDO</name>